<reference evidence="3 4" key="1">
    <citation type="journal article" date="2014" name="Int. J. Syst. Evol. Microbiol.">
        <title>Listeria floridensis sp. nov., Listeria aquatica sp. nov., Listeria cornellensis sp. nov., Listeria riparia sp. nov. and Listeria grandensis sp. nov., from agricultural and natural environments.</title>
        <authorList>
            <person name="den Bakker H.C."/>
            <person name="Warchocki S."/>
            <person name="Wright E.M."/>
            <person name="Allred A.F."/>
            <person name="Ahlstrom C."/>
            <person name="Manuel C.S."/>
            <person name="Stasiewicz M.J."/>
            <person name="Burrell A."/>
            <person name="Roof S."/>
            <person name="Strawn L."/>
            <person name="Fortes E.D."/>
            <person name="Nightingale K.K."/>
            <person name="Kephart D."/>
            <person name="Wiedmann M."/>
        </authorList>
    </citation>
    <scope>NUCLEOTIDE SEQUENCE [LARGE SCALE GENOMIC DNA]</scope>
    <source>
        <strain evidence="3 4">FSL S10-1187</strain>
    </source>
</reference>
<dbReference type="EMBL" id="AODF01000001">
    <property type="protein sequence ID" value="EUJ33661.1"/>
    <property type="molecule type" value="Genomic_DNA"/>
</dbReference>
<name>A0ABP3B2Y2_9LIST</name>
<dbReference type="Proteomes" id="UP000019249">
    <property type="component" value="Unassembled WGS sequence"/>
</dbReference>
<dbReference type="InterPro" id="IPR018490">
    <property type="entry name" value="cNMP-bd_dom_sf"/>
</dbReference>
<comment type="caution">
    <text evidence="3">The sequence shown here is derived from an EMBL/GenBank/DDBJ whole genome shotgun (WGS) entry which is preliminary data.</text>
</comment>
<evidence type="ECO:0000313" key="4">
    <source>
        <dbReference type="Proteomes" id="UP000019249"/>
    </source>
</evidence>
<evidence type="ECO:0000256" key="1">
    <source>
        <dbReference type="ARBA" id="ARBA00023159"/>
    </source>
</evidence>
<dbReference type="Gene3D" id="2.60.120.10">
    <property type="entry name" value="Jelly Rolls"/>
    <property type="match status" value="1"/>
</dbReference>
<organism evidence="3 4">
    <name type="scientific">Listeria floridensis FSL S10-1187</name>
    <dbReference type="NCBI Taxonomy" id="1265817"/>
    <lineage>
        <taxon>Bacteria</taxon>
        <taxon>Bacillati</taxon>
        <taxon>Bacillota</taxon>
        <taxon>Bacilli</taxon>
        <taxon>Bacillales</taxon>
        <taxon>Listeriaceae</taxon>
        <taxon>Listeria</taxon>
    </lineage>
</organism>
<evidence type="ECO:0000313" key="3">
    <source>
        <dbReference type="EMBL" id="EUJ33661.1"/>
    </source>
</evidence>
<dbReference type="InterPro" id="IPR014710">
    <property type="entry name" value="RmlC-like_jellyroll"/>
</dbReference>
<keyword evidence="1" id="KW-0010">Activator</keyword>
<dbReference type="SUPFAM" id="SSF46785">
    <property type="entry name" value="Winged helix' DNA-binding domain"/>
    <property type="match status" value="1"/>
</dbReference>
<proteinExistence type="predicted"/>
<feature type="domain" description="Cyclic nucleotide-binding" evidence="2">
    <location>
        <begin position="31"/>
        <end position="131"/>
    </location>
</feature>
<dbReference type="CDD" id="cd00038">
    <property type="entry name" value="CAP_ED"/>
    <property type="match status" value="1"/>
</dbReference>
<accession>A0ABP3B2Y2</accession>
<protein>
    <recommendedName>
        <fullName evidence="2">Cyclic nucleotide-binding domain-containing protein</fullName>
    </recommendedName>
</protein>
<dbReference type="SUPFAM" id="SSF51206">
    <property type="entry name" value="cAMP-binding domain-like"/>
    <property type="match status" value="1"/>
</dbReference>
<dbReference type="Pfam" id="PF00027">
    <property type="entry name" value="cNMP_binding"/>
    <property type="match status" value="1"/>
</dbReference>
<keyword evidence="4" id="KW-1185">Reference proteome</keyword>
<evidence type="ECO:0000259" key="2">
    <source>
        <dbReference type="PROSITE" id="PS50042"/>
    </source>
</evidence>
<gene>
    <name evidence="3" type="ORF">MFLO_00375</name>
</gene>
<dbReference type="InterPro" id="IPR000595">
    <property type="entry name" value="cNMP-bd_dom"/>
</dbReference>
<dbReference type="SMART" id="SM00100">
    <property type="entry name" value="cNMP"/>
    <property type="match status" value="1"/>
</dbReference>
<dbReference type="PROSITE" id="PS50042">
    <property type="entry name" value="CNMP_BINDING_3"/>
    <property type="match status" value="1"/>
</dbReference>
<sequence>MSFEKELEESHGDLLQQLQSKREAVLPYSRVHFKRGETILSEGENHSFFYIILDGAVSMNKETYKEDTILAFFGKGDHLGFYHLDEQAVSPVSYEAVSEVSAYCFKRSYVRAELEQQNNLLYRLAKETLTPALEREAVVHLPSNEKILAGLLTIGTKFGRLETDGSCLIPYYFTQKILGNYLNLARAYVATNLRKLEEDGILMLSPKPWRIKQFHKHCERLKQDYLLHR</sequence>
<dbReference type="RefSeq" id="WP_036095516.1">
    <property type="nucleotide sequence ID" value="NZ_AODF01000001.1"/>
</dbReference>
<dbReference type="InterPro" id="IPR036390">
    <property type="entry name" value="WH_DNA-bd_sf"/>
</dbReference>